<feature type="transmembrane region" description="Helical" evidence="8">
    <location>
        <begin position="231"/>
        <end position="260"/>
    </location>
</feature>
<accession>A0A9D2AY38</accession>
<feature type="transmembrane region" description="Helical" evidence="8">
    <location>
        <begin position="441"/>
        <end position="460"/>
    </location>
</feature>
<gene>
    <name evidence="9" type="ORF">H9853_05550</name>
</gene>
<evidence type="ECO:0000256" key="6">
    <source>
        <dbReference type="ARBA" id="ARBA00023065"/>
    </source>
</evidence>
<comment type="caution">
    <text evidence="9">The sequence shown here is derived from an EMBL/GenBank/DDBJ whole genome shotgun (WGS) entry which is preliminary data.</text>
</comment>
<feature type="transmembrane region" description="Helical" evidence="8">
    <location>
        <begin position="37"/>
        <end position="56"/>
    </location>
</feature>
<dbReference type="Proteomes" id="UP000824156">
    <property type="component" value="Unassembled WGS sequence"/>
</dbReference>
<keyword evidence="6" id="KW-0406">Ion transport</keyword>
<protein>
    <submittedName>
        <fullName evidence="9">ATPase</fullName>
    </submittedName>
</protein>
<feature type="transmembrane region" description="Helical" evidence="8">
    <location>
        <begin position="361"/>
        <end position="380"/>
    </location>
</feature>
<feature type="transmembrane region" description="Helical" evidence="8">
    <location>
        <begin position="118"/>
        <end position="143"/>
    </location>
</feature>
<dbReference type="GO" id="GO:0008324">
    <property type="term" value="F:monoatomic cation transmembrane transporter activity"/>
    <property type="evidence" value="ECO:0007669"/>
    <property type="project" value="InterPro"/>
</dbReference>
<evidence type="ECO:0000256" key="2">
    <source>
        <dbReference type="ARBA" id="ARBA00022448"/>
    </source>
</evidence>
<evidence type="ECO:0000256" key="3">
    <source>
        <dbReference type="ARBA" id="ARBA00022475"/>
    </source>
</evidence>
<reference evidence="9" key="1">
    <citation type="journal article" date="2021" name="PeerJ">
        <title>Extensive microbial diversity within the chicken gut microbiome revealed by metagenomics and culture.</title>
        <authorList>
            <person name="Gilroy R."/>
            <person name="Ravi A."/>
            <person name="Getino M."/>
            <person name="Pursley I."/>
            <person name="Horton D.L."/>
            <person name="Alikhan N.F."/>
            <person name="Baker D."/>
            <person name="Gharbi K."/>
            <person name="Hall N."/>
            <person name="Watson M."/>
            <person name="Adriaenssens E.M."/>
            <person name="Foster-Nyarko E."/>
            <person name="Jarju S."/>
            <person name="Secka A."/>
            <person name="Antonio M."/>
            <person name="Oren A."/>
            <person name="Chaudhuri R.R."/>
            <person name="La Ragione R."/>
            <person name="Hildebrand F."/>
            <person name="Pallen M.J."/>
        </authorList>
    </citation>
    <scope>NUCLEOTIDE SEQUENCE</scope>
    <source>
        <strain evidence="9">1719</strain>
    </source>
</reference>
<name>A0A9D2AY38_9SPHI</name>
<keyword evidence="3" id="KW-1003">Cell membrane</keyword>
<dbReference type="Pfam" id="PF02386">
    <property type="entry name" value="TrkH"/>
    <property type="match status" value="1"/>
</dbReference>
<dbReference type="PANTHER" id="PTHR32024">
    <property type="entry name" value="TRK SYSTEM POTASSIUM UPTAKE PROTEIN TRKG-RELATED"/>
    <property type="match status" value="1"/>
</dbReference>
<evidence type="ECO:0000256" key="8">
    <source>
        <dbReference type="SAM" id="Phobius"/>
    </source>
</evidence>
<evidence type="ECO:0000313" key="9">
    <source>
        <dbReference type="EMBL" id="HIX54472.1"/>
    </source>
</evidence>
<dbReference type="AlphaFoldDB" id="A0A9D2AY38"/>
<feature type="transmembrane region" description="Helical" evidence="8">
    <location>
        <begin position="155"/>
        <end position="174"/>
    </location>
</feature>
<feature type="transmembrane region" description="Helical" evidence="8">
    <location>
        <begin position="538"/>
        <end position="559"/>
    </location>
</feature>
<comment type="subcellular location">
    <subcellularLocation>
        <location evidence="1">Cell membrane</location>
        <topology evidence="1">Multi-pass membrane protein</topology>
    </subcellularLocation>
</comment>
<dbReference type="InterPro" id="IPR003445">
    <property type="entry name" value="Cat_transpt"/>
</dbReference>
<dbReference type="GO" id="GO:0005886">
    <property type="term" value="C:plasma membrane"/>
    <property type="evidence" value="ECO:0007669"/>
    <property type="project" value="UniProtKB-SubCell"/>
</dbReference>
<keyword evidence="4 8" id="KW-0812">Transmembrane</keyword>
<feature type="transmembrane region" description="Helical" evidence="8">
    <location>
        <begin position="186"/>
        <end position="210"/>
    </location>
</feature>
<feature type="transmembrane region" description="Helical" evidence="8">
    <location>
        <begin position="272"/>
        <end position="291"/>
    </location>
</feature>
<dbReference type="GO" id="GO:0030001">
    <property type="term" value="P:metal ion transport"/>
    <property type="evidence" value="ECO:0007669"/>
    <property type="project" value="UniProtKB-ARBA"/>
</dbReference>
<evidence type="ECO:0000256" key="1">
    <source>
        <dbReference type="ARBA" id="ARBA00004651"/>
    </source>
</evidence>
<feature type="transmembrane region" description="Helical" evidence="8">
    <location>
        <begin position="63"/>
        <end position="80"/>
    </location>
</feature>
<evidence type="ECO:0000313" key="10">
    <source>
        <dbReference type="Proteomes" id="UP000824156"/>
    </source>
</evidence>
<organism evidence="9 10">
    <name type="scientific">Candidatus Sphingobacterium stercoripullorum</name>
    <dbReference type="NCBI Taxonomy" id="2838759"/>
    <lineage>
        <taxon>Bacteria</taxon>
        <taxon>Pseudomonadati</taxon>
        <taxon>Bacteroidota</taxon>
        <taxon>Sphingobacteriia</taxon>
        <taxon>Sphingobacteriales</taxon>
        <taxon>Sphingobacteriaceae</taxon>
        <taxon>Sphingobacterium</taxon>
    </lineage>
</organism>
<reference evidence="9" key="2">
    <citation type="submission" date="2021-04" db="EMBL/GenBank/DDBJ databases">
        <authorList>
            <person name="Gilroy R."/>
        </authorList>
    </citation>
    <scope>NUCLEOTIDE SEQUENCE</scope>
    <source>
        <strain evidence="9">1719</strain>
    </source>
</reference>
<feature type="transmembrane region" description="Helical" evidence="8">
    <location>
        <begin position="303"/>
        <end position="324"/>
    </location>
</feature>
<keyword evidence="7 8" id="KW-0472">Membrane</keyword>
<evidence type="ECO:0000256" key="5">
    <source>
        <dbReference type="ARBA" id="ARBA00022989"/>
    </source>
</evidence>
<keyword evidence="5 8" id="KW-1133">Transmembrane helix</keyword>
<dbReference type="EMBL" id="DXEZ01000152">
    <property type="protein sequence ID" value="HIX54472.1"/>
    <property type="molecule type" value="Genomic_DNA"/>
</dbReference>
<dbReference type="PANTHER" id="PTHR32024:SF1">
    <property type="entry name" value="KTR SYSTEM POTASSIUM UPTAKE PROTEIN B"/>
    <property type="match status" value="1"/>
</dbReference>
<keyword evidence="2" id="KW-0813">Transport</keyword>
<proteinExistence type="predicted"/>
<feature type="transmembrane region" description="Helical" evidence="8">
    <location>
        <begin position="481"/>
        <end position="501"/>
    </location>
</feature>
<sequence length="576" mass="64027">MFYMSLVCFCYVIFHVGYLERKQLKVYYSYEIILKGVFYFLAVLNGLFLTVSVIGYKRLRIPHYASLFVFVYFFLVALGRNSNIDLLEFFKGPEWIYVGVAIIFVAELSKNSLLFDNFYFNPTILFIISYLMLIFIGSGLLMLPRASSHGISLSFIDAMFMSTSAVSITGLTVVDVSSQLSFYGKFVIMVLMQVGGLGIMTFTGFFGYFFSGGFSFKNQLMYGEILGETKLGSVVSTLLKIIFITFLFEIIGGVLIFISLEDYTFNSVGEKVFFAAFHSISAFCNAGFTTIDGGMTNTLFRHNYGLQLALTFTLIFGGLGFSLVNNTYIYFKTKLTALVKRFVLHKQHIYKPQVFSFNSKFILTCNLLVIAAATLFFLIFQYDGALLEDESLFGKFSASFFMANSARSTGFNNMHVATLGAPTLLLFSVLMWIGASPGSTGGGVKVTTVAIAVLNVFSLAKGKENIELYKRKIMHESVQKAFAIIVLSFVAIGISFLLLVITNPHLSSKTLIFESISAYCTCGLSLGASQDLNSAGKIILVVTMFVGRVGLLTIIVALIKDTKSRTYKYPTEKIMF</sequence>
<evidence type="ECO:0000256" key="7">
    <source>
        <dbReference type="ARBA" id="ARBA00023136"/>
    </source>
</evidence>
<evidence type="ECO:0000256" key="4">
    <source>
        <dbReference type="ARBA" id="ARBA00022692"/>
    </source>
</evidence>